<dbReference type="AlphaFoldDB" id="A0A3B0U9M7"/>
<protein>
    <submittedName>
        <fullName evidence="1">Uncharacterized protein</fullName>
    </submittedName>
</protein>
<gene>
    <name evidence="1" type="ORF">MNBD_BACTEROID06-1349</name>
</gene>
<accession>A0A3B0U9M7</accession>
<sequence>MEQMRLVAELDEKDKSIIFGMIETMLTKQKFKDFFQKNVAAL</sequence>
<name>A0A3B0U9M7_9ZZZZ</name>
<reference evidence="1" key="1">
    <citation type="submission" date="2018-06" db="EMBL/GenBank/DDBJ databases">
        <authorList>
            <person name="Zhirakovskaya E."/>
        </authorList>
    </citation>
    <scope>NUCLEOTIDE SEQUENCE</scope>
</reference>
<proteinExistence type="predicted"/>
<evidence type="ECO:0000313" key="1">
    <source>
        <dbReference type="EMBL" id="VAW27138.1"/>
    </source>
</evidence>
<organism evidence="1">
    <name type="scientific">hydrothermal vent metagenome</name>
    <dbReference type="NCBI Taxonomy" id="652676"/>
    <lineage>
        <taxon>unclassified sequences</taxon>
        <taxon>metagenomes</taxon>
        <taxon>ecological metagenomes</taxon>
    </lineage>
</organism>
<dbReference type="EMBL" id="UOES01000185">
    <property type="protein sequence ID" value="VAW27138.1"/>
    <property type="molecule type" value="Genomic_DNA"/>
</dbReference>